<evidence type="ECO:0000256" key="5">
    <source>
        <dbReference type="ARBA" id="ARBA00022597"/>
    </source>
</evidence>
<evidence type="ECO:0000313" key="12">
    <source>
        <dbReference type="EMBL" id="RIE01289.1"/>
    </source>
</evidence>
<dbReference type="InterPro" id="IPR000515">
    <property type="entry name" value="MetI-like"/>
</dbReference>
<feature type="transmembrane region" description="Helical" evidence="9">
    <location>
        <begin position="80"/>
        <end position="102"/>
    </location>
</feature>
<dbReference type="OrthoDB" id="9778687at2"/>
<keyword evidence="7 9" id="KW-1133">Transmembrane helix</keyword>
<evidence type="ECO:0000256" key="2">
    <source>
        <dbReference type="ARBA" id="ARBA00009047"/>
    </source>
</evidence>
<dbReference type="CDD" id="cd06261">
    <property type="entry name" value="TM_PBP2"/>
    <property type="match status" value="1"/>
</dbReference>
<keyword evidence="3 9" id="KW-0813">Transport</keyword>
<dbReference type="PROSITE" id="PS50928">
    <property type="entry name" value="ABC_TM1"/>
    <property type="match status" value="1"/>
</dbReference>
<dbReference type="GO" id="GO:1990060">
    <property type="term" value="C:maltose transport complex"/>
    <property type="evidence" value="ECO:0007669"/>
    <property type="project" value="TreeGrafter"/>
</dbReference>
<dbReference type="PANTHER" id="PTHR47314">
    <property type="entry name" value="MALTOSE/MALTODEXTRIN TRANSPORT SYSTEM PERMEASE PROTEIN MALF"/>
    <property type="match status" value="1"/>
</dbReference>
<comment type="subcellular location">
    <subcellularLocation>
        <location evidence="1 9">Cell membrane</location>
        <topology evidence="1 9">Multi-pass membrane protein</topology>
    </subcellularLocation>
</comment>
<evidence type="ECO:0000256" key="9">
    <source>
        <dbReference type="RuleBase" id="RU363032"/>
    </source>
</evidence>
<comment type="caution">
    <text evidence="12">The sequence shown here is derived from an EMBL/GenBank/DDBJ whole genome shotgun (WGS) entry which is preliminary data.</text>
</comment>
<organism evidence="12 13">
    <name type="scientific">Cohnella faecalis</name>
    <dbReference type="NCBI Taxonomy" id="2315694"/>
    <lineage>
        <taxon>Bacteria</taxon>
        <taxon>Bacillati</taxon>
        <taxon>Bacillota</taxon>
        <taxon>Bacilli</taxon>
        <taxon>Bacillales</taxon>
        <taxon>Paenibacillaceae</taxon>
        <taxon>Cohnella</taxon>
    </lineage>
</organism>
<feature type="domain" description="ABC transmembrane type-1" evidence="11">
    <location>
        <begin position="199"/>
        <end position="419"/>
    </location>
</feature>
<dbReference type="SUPFAM" id="SSF160964">
    <property type="entry name" value="MalF N-terminal region-like"/>
    <property type="match status" value="1"/>
</dbReference>
<evidence type="ECO:0000256" key="1">
    <source>
        <dbReference type="ARBA" id="ARBA00004651"/>
    </source>
</evidence>
<evidence type="ECO:0000259" key="11">
    <source>
        <dbReference type="PROSITE" id="PS50928"/>
    </source>
</evidence>
<dbReference type="Gene3D" id="1.10.3720.10">
    <property type="entry name" value="MetI-like"/>
    <property type="match status" value="1"/>
</dbReference>
<keyword evidence="4 10" id="KW-1003">Cell membrane</keyword>
<dbReference type="SUPFAM" id="SSF161098">
    <property type="entry name" value="MetI-like"/>
    <property type="match status" value="1"/>
</dbReference>
<dbReference type="RefSeq" id="WP_119151548.1">
    <property type="nucleotide sequence ID" value="NZ_JBHSOV010000041.1"/>
</dbReference>
<evidence type="ECO:0000313" key="13">
    <source>
        <dbReference type="Proteomes" id="UP000266340"/>
    </source>
</evidence>
<feature type="transmembrane region" description="Helical" evidence="9">
    <location>
        <begin position="129"/>
        <end position="153"/>
    </location>
</feature>
<keyword evidence="13" id="KW-1185">Reference proteome</keyword>
<reference evidence="12 13" key="1">
    <citation type="submission" date="2018-09" db="EMBL/GenBank/DDBJ databases">
        <title>Cohnella cavernae sp. nov., isolated from a karst cave.</title>
        <authorList>
            <person name="Zhu H."/>
        </authorList>
    </citation>
    <scope>NUCLEOTIDE SEQUENCE [LARGE SCALE GENOMIC DNA]</scope>
    <source>
        <strain evidence="12 13">K2E09-144</strain>
    </source>
</reference>
<comment type="function">
    <text evidence="10">Part of the ABC transporter complex MalEFGK involved in maltose/maltodextrin import. Probably responsible for the translocation of the substrate across the membrane.</text>
</comment>
<keyword evidence="8 9" id="KW-0472">Membrane</keyword>
<dbReference type="Proteomes" id="UP000266340">
    <property type="component" value="Unassembled WGS sequence"/>
</dbReference>
<dbReference type="AlphaFoldDB" id="A0A398CJ85"/>
<evidence type="ECO:0000256" key="10">
    <source>
        <dbReference type="RuleBase" id="RU367050"/>
    </source>
</evidence>
<sequence length="430" mass="48009">MKIRLSRQQWTAAALSVVCAGLGQLYGKRYAKGLLFLVVGQLVLWLWTPKLAQAIRGLVTLGDVPTMVVKGKTVLGDHSIFMMINGLIACFIAIAFALFYVYNVTDAAKAADARDRSEQKRASLRKRSAALPILLLLPALIFVLFVSAIPLLFNVLIAFTDYSAPLHIPDRSLVNWTGLRTFSTLFTEPAWYKTFFSIFAWNIVWAVLSTTTVFFGGMAVAMMINHRRVKWKKLWRTVFILPWAVPQFISLLVLRVMFNGSIGPINGLLENVGLSPVPWLSDSTMAKVTVLLANFWVSMPFTMALVAGILMSIPRDLYEAAEVDGAGGGAKFLWITLPHVLMAAAPIFIMQFAFNFNNFNLMYLLTDGGPANPNYYFAGSTDILLSWTYKMTLEQSQFNMASAVSIILFLVIAIMSIWNYSRTKSFKEED</sequence>
<evidence type="ECO:0000256" key="4">
    <source>
        <dbReference type="ARBA" id="ARBA00022475"/>
    </source>
</evidence>
<feature type="transmembrane region" description="Helical" evidence="9">
    <location>
        <begin position="288"/>
        <end position="311"/>
    </location>
</feature>
<name>A0A398CJ85_9BACL</name>
<feature type="transmembrane region" description="Helical" evidence="9">
    <location>
        <begin position="198"/>
        <end position="222"/>
    </location>
</feature>
<feature type="transmembrane region" description="Helical" evidence="9">
    <location>
        <begin position="332"/>
        <end position="354"/>
    </location>
</feature>
<feature type="transmembrane region" description="Helical" evidence="9">
    <location>
        <begin position="234"/>
        <end position="258"/>
    </location>
</feature>
<keyword evidence="6 9" id="KW-0812">Transmembrane</keyword>
<keyword evidence="5 10" id="KW-0762">Sugar transport</keyword>
<dbReference type="InterPro" id="IPR035906">
    <property type="entry name" value="MetI-like_sf"/>
</dbReference>
<dbReference type="GO" id="GO:0015423">
    <property type="term" value="F:ABC-type maltose transporter activity"/>
    <property type="evidence" value="ECO:0007669"/>
    <property type="project" value="TreeGrafter"/>
</dbReference>
<dbReference type="PANTHER" id="PTHR47314:SF1">
    <property type="entry name" value="MALTOSE_MALTODEXTRIN TRANSPORT SYSTEM PERMEASE PROTEIN MALF"/>
    <property type="match status" value="1"/>
</dbReference>
<protein>
    <recommendedName>
        <fullName evidence="10">Maltose/maltodextrin transport system permease protein</fullName>
    </recommendedName>
</protein>
<evidence type="ECO:0000256" key="6">
    <source>
        <dbReference type="ARBA" id="ARBA00022692"/>
    </source>
</evidence>
<dbReference type="Pfam" id="PF00528">
    <property type="entry name" value="BPD_transp_1"/>
    <property type="match status" value="1"/>
</dbReference>
<feature type="transmembrane region" description="Helical" evidence="9">
    <location>
        <begin position="398"/>
        <end position="418"/>
    </location>
</feature>
<dbReference type="GO" id="GO:0042956">
    <property type="term" value="P:maltodextrin transmembrane transport"/>
    <property type="evidence" value="ECO:0007669"/>
    <property type="project" value="TreeGrafter"/>
</dbReference>
<evidence type="ECO:0000256" key="7">
    <source>
        <dbReference type="ARBA" id="ARBA00022989"/>
    </source>
</evidence>
<proteinExistence type="inferred from homology"/>
<evidence type="ECO:0000256" key="3">
    <source>
        <dbReference type="ARBA" id="ARBA00022448"/>
    </source>
</evidence>
<comment type="similarity">
    <text evidence="2 10">Belongs to the binding-protein-dependent transport system permease family. MalFG subfamily.</text>
</comment>
<accession>A0A398CJ85</accession>
<dbReference type="EMBL" id="QXJM01000040">
    <property type="protein sequence ID" value="RIE01289.1"/>
    <property type="molecule type" value="Genomic_DNA"/>
</dbReference>
<evidence type="ECO:0000256" key="8">
    <source>
        <dbReference type="ARBA" id="ARBA00023136"/>
    </source>
</evidence>
<gene>
    <name evidence="12" type="ORF">D3H35_23165</name>
</gene>